<reference evidence="3 4" key="1">
    <citation type="journal article" date="2010" name="Cell">
        <title>The genome of Naegleria gruberi illuminates early eukaryotic versatility.</title>
        <authorList>
            <person name="Fritz-Laylin L.K."/>
            <person name="Prochnik S.E."/>
            <person name="Ginger M.L."/>
            <person name="Dacks J.B."/>
            <person name="Carpenter M.L."/>
            <person name="Field M.C."/>
            <person name="Kuo A."/>
            <person name="Paredez A."/>
            <person name="Chapman J."/>
            <person name="Pham J."/>
            <person name="Shu S."/>
            <person name="Neupane R."/>
            <person name="Cipriano M."/>
            <person name="Mancuso J."/>
            <person name="Tu H."/>
            <person name="Salamov A."/>
            <person name="Lindquist E."/>
            <person name="Shapiro H."/>
            <person name="Lucas S."/>
            <person name="Grigoriev I.V."/>
            <person name="Cande W.Z."/>
            <person name="Fulton C."/>
            <person name="Rokhsar D.S."/>
            <person name="Dawson S.C."/>
        </authorList>
    </citation>
    <scope>NUCLEOTIDE SEQUENCE [LARGE SCALE GENOMIC DNA]</scope>
    <source>
        <strain evidence="3 4">NEG-M</strain>
    </source>
</reference>
<dbReference type="PANTHER" id="PTHR26392">
    <property type="entry name" value="MITOGEN-ACTIVATED PROTEIN KINASE KINASE KINASE 7-RELATED"/>
    <property type="match status" value="1"/>
</dbReference>
<dbReference type="KEGG" id="ngr:NAEGRDRAFT_82185"/>
<dbReference type="Gene3D" id="3.40.50.300">
    <property type="entry name" value="P-loop containing nucleotide triphosphate hydrolases"/>
    <property type="match status" value="1"/>
</dbReference>
<dbReference type="PANTHER" id="PTHR26392:SF92">
    <property type="entry name" value="PROTEIN KINASE DOMAIN-CONTAINING PROTEIN"/>
    <property type="match status" value="1"/>
</dbReference>
<feature type="domain" description="Protein kinase" evidence="2">
    <location>
        <begin position="880"/>
        <end position="1156"/>
    </location>
</feature>
<feature type="transmembrane region" description="Helical" evidence="1">
    <location>
        <begin position="687"/>
        <end position="716"/>
    </location>
</feature>
<gene>
    <name evidence="3" type="ORF">NAEGRDRAFT_82185</name>
</gene>
<keyword evidence="1" id="KW-0812">Transmembrane</keyword>
<dbReference type="GO" id="GO:0004672">
    <property type="term" value="F:protein kinase activity"/>
    <property type="evidence" value="ECO:0007669"/>
    <property type="project" value="InterPro"/>
</dbReference>
<accession>D2W2Z3</accession>
<dbReference type="VEuPathDB" id="AmoebaDB:NAEGRDRAFT_82185"/>
<dbReference type="SUPFAM" id="SSF56112">
    <property type="entry name" value="Protein kinase-like (PK-like)"/>
    <property type="match status" value="1"/>
</dbReference>
<dbReference type="RefSeq" id="XP_002669235.1">
    <property type="nucleotide sequence ID" value="XM_002669189.1"/>
</dbReference>
<dbReference type="InterPro" id="IPR011009">
    <property type="entry name" value="Kinase-like_dom_sf"/>
</dbReference>
<evidence type="ECO:0000256" key="1">
    <source>
        <dbReference type="SAM" id="Phobius"/>
    </source>
</evidence>
<evidence type="ECO:0000313" key="3">
    <source>
        <dbReference type="EMBL" id="EFC36491.1"/>
    </source>
</evidence>
<dbReference type="STRING" id="5762.D2W2Z3"/>
<dbReference type="OrthoDB" id="6071166at2759"/>
<dbReference type="InterPro" id="IPR045063">
    <property type="entry name" value="Dynamin_N"/>
</dbReference>
<dbReference type="CDD" id="cd00180">
    <property type="entry name" value="PKc"/>
    <property type="match status" value="1"/>
</dbReference>
<dbReference type="GO" id="GO:0005524">
    <property type="term" value="F:ATP binding"/>
    <property type="evidence" value="ECO:0007669"/>
    <property type="project" value="InterPro"/>
</dbReference>
<sequence>MEQATSSEPTANKQFRAYVTQQISSIPTASPTCANFAEQQDVEEDHDYHTNVNIYCPHCKSFFCENCHSLCVYSSLESNSKIPMSKKKTVQAEHLKHQWNINEDYQQNIQQDVMQLFIVTNNLVSMIQRWTNDTTNVNLQDIIDQYELFKTATSKHIITPYFNRTFLEPLTPICEKISIFHKAQEQVNKFSEMFKKYNNKALDIMDSFTLASTEMRSFCKSYLKISNDKMEEYLSLANTAEKLKWNAINSKNPMKCCVVGITNSGKTTLMNAILGMNLLPSKEGRCTIANTELRYADYDKRKIEIKEEHGTFNTLSQFTSEYLMQHESIPEEVVSTFGVSEKTKSEQKKDRESQKTIRVHWDSLLLKTGIAFSDTPGYDDIYEEEVLFNTYKRQSKKKALPKNVMVNPQTLEFIQESELVILVVDINHTYTSKDAVLNLLDIDELKGKQIMVVMNKCNMFGSIGKREDRGWESFIHYCEEYENTKTASSPPLLLQFYKMVNNTHEKARTTFEACLLNHIDMMSTKGISVNQIYPLSAMESLCCKVEGTELDLPFTLFEKALFNIMEDITKKRMSNFASVAHFSVNTFLRSTLLCKNWHVKMYQMQLEKKKQLEDISSLVEKFRERIQQIIQDLRQDIIEVFERTSSQSSSKKIEEAMHIIHTKVSVEFKEFLKERIAQDPKLSVSDWAYIISITIFAIPISIILLGIAVLLVPVLMPIMFPYVMVKTILDMVTDLKKKKKSNIIDELVYKSERIQVSEEESDSAENDTDDVPEVLSTTLLALDSQNLDVNQVIQKIMQSYPDMFCLEIEKHLISKVENEYNDKLKTFNFVLCKDGKELAFFNAWKEFQKDQNGCEQLYNYYCKTSSLFFDINTKFSLSNLKSFEFCGHGAFGKTYRLNNITAIKYISTIKLAEHILDRELFYNSQLSHAHIVKSMLIKKEETENALNGYIYQEYLPQTLSQWALNKPINYKKALRYACEIALGMKYIQSCNIMHRDLDKSNIMIDKFDHIKIIDLGVAKEMVDNAHTANQGKYKTMAPEVKRSGSDFAIYDFRCDVYSFGIVVKELLDGYDSSEISLLLERCLEKDFKNRIGDWNEIIFTLYKSYEMYELDVEPTEYSNQLKIEVQEVQEESQIDIEVLKKELKDKKIIPKNCIVQ</sequence>
<keyword evidence="4" id="KW-1185">Reference proteome</keyword>
<keyword evidence="1" id="KW-0472">Membrane</keyword>
<dbReference type="Proteomes" id="UP000006671">
    <property type="component" value="Unassembled WGS sequence"/>
</dbReference>
<dbReference type="SUPFAM" id="SSF52540">
    <property type="entry name" value="P-loop containing nucleoside triphosphate hydrolases"/>
    <property type="match status" value="1"/>
</dbReference>
<name>D2W2Z3_NAEGR</name>
<organism evidence="4">
    <name type="scientific">Naegleria gruberi</name>
    <name type="common">Amoeba</name>
    <dbReference type="NCBI Taxonomy" id="5762"/>
    <lineage>
        <taxon>Eukaryota</taxon>
        <taxon>Discoba</taxon>
        <taxon>Heterolobosea</taxon>
        <taxon>Tetramitia</taxon>
        <taxon>Eutetramitia</taxon>
        <taxon>Vahlkampfiidae</taxon>
        <taxon>Naegleria</taxon>
    </lineage>
</organism>
<keyword evidence="1" id="KW-1133">Transmembrane helix</keyword>
<dbReference type="EMBL" id="GG738929">
    <property type="protein sequence ID" value="EFC36491.1"/>
    <property type="molecule type" value="Genomic_DNA"/>
</dbReference>
<dbReference type="GeneID" id="8862715"/>
<dbReference type="PROSITE" id="PS50011">
    <property type="entry name" value="PROTEIN_KINASE_DOM"/>
    <property type="match status" value="1"/>
</dbReference>
<dbReference type="AlphaFoldDB" id="D2W2Z3"/>
<dbReference type="Gene3D" id="1.10.510.10">
    <property type="entry name" value="Transferase(Phosphotransferase) domain 1"/>
    <property type="match status" value="1"/>
</dbReference>
<proteinExistence type="predicted"/>
<protein>
    <submittedName>
        <fullName evidence="3">Predicted protein</fullName>
    </submittedName>
</protein>
<evidence type="ECO:0000259" key="2">
    <source>
        <dbReference type="PROSITE" id="PS50011"/>
    </source>
</evidence>
<dbReference type="InterPro" id="IPR027417">
    <property type="entry name" value="P-loop_NTPase"/>
</dbReference>
<dbReference type="InParanoid" id="D2W2Z3"/>
<dbReference type="eggNOG" id="KOG0192">
    <property type="taxonomic scope" value="Eukaryota"/>
</dbReference>
<evidence type="ECO:0000313" key="4">
    <source>
        <dbReference type="Proteomes" id="UP000006671"/>
    </source>
</evidence>
<dbReference type="Pfam" id="PF00069">
    <property type="entry name" value="Pkinase"/>
    <property type="match status" value="1"/>
</dbReference>
<dbReference type="Pfam" id="PF00350">
    <property type="entry name" value="Dynamin_N"/>
    <property type="match status" value="1"/>
</dbReference>
<dbReference type="InterPro" id="IPR000719">
    <property type="entry name" value="Prot_kinase_dom"/>
</dbReference>